<dbReference type="Proteomes" id="UP000029481">
    <property type="component" value="Chromosome"/>
</dbReference>
<dbReference type="OrthoDB" id="9814225at2"/>
<evidence type="ECO:0000313" key="3">
    <source>
        <dbReference type="Proteomes" id="UP000029481"/>
    </source>
</evidence>
<dbReference type="EMBL" id="CP009451">
    <property type="protein sequence ID" value="AIR06339.1"/>
    <property type="molecule type" value="Genomic_DNA"/>
</dbReference>
<organism evidence="2 3">
    <name type="scientific">Cedecea neteri</name>
    <dbReference type="NCBI Taxonomy" id="158822"/>
    <lineage>
        <taxon>Bacteria</taxon>
        <taxon>Pseudomonadati</taxon>
        <taxon>Pseudomonadota</taxon>
        <taxon>Gammaproteobacteria</taxon>
        <taxon>Enterobacterales</taxon>
        <taxon>Enterobacteriaceae</taxon>
        <taxon>Cedecea</taxon>
    </lineage>
</organism>
<dbReference type="KEGG" id="cnt:JT31_17510"/>
<name>A0A089Q7B8_9ENTR</name>
<proteinExistence type="predicted"/>
<feature type="domain" description="Dit-like phage tail protein N-terminal" evidence="1">
    <location>
        <begin position="20"/>
        <end position="149"/>
    </location>
</feature>
<reference evidence="2 3" key="1">
    <citation type="submission" date="2014-09" db="EMBL/GenBank/DDBJ databases">
        <title>Cedecea neteri SSMD04 Genome Sequencing.</title>
        <authorList>
            <person name="Tan J.-Y."/>
        </authorList>
    </citation>
    <scope>NUCLEOTIDE SEQUENCE [LARGE SCALE GENOMIC DNA]</scope>
    <source>
        <strain evidence="2 3">SSMD04</strain>
    </source>
</reference>
<dbReference type="InterPro" id="IPR048494">
    <property type="entry name" value="Dit-like_N"/>
</dbReference>
<dbReference type="Pfam" id="PF21821">
    <property type="entry name" value="Dit_like"/>
    <property type="match status" value="1"/>
</dbReference>
<gene>
    <name evidence="2" type="ORF">JT31_17510</name>
</gene>
<dbReference type="AlphaFoldDB" id="A0A089Q7B8"/>
<accession>A0A089Q7B8</accession>
<protein>
    <recommendedName>
        <fullName evidence="1">Dit-like phage tail protein N-terminal domain-containing protein</fullName>
    </recommendedName>
</protein>
<keyword evidence="3" id="KW-1185">Reference proteome</keyword>
<sequence>MNIFGAYFQPRTSLSGFLVPDVVVSEVHKDTLKIASHPVEFGPNISDHAWAEPGELTIDCFFKAGGSLVDFANTTAIGSWLNAGPSPAQIYQQLLDLQTKAEPFKVITRRRSYDNMLITTLTVTTGAKSENILGCKLVLTEVLMTTTEARPAPPKTAMDEGVTTTSVGDKGEKVVTIPMGSVKITPLQTETK</sequence>
<dbReference type="RefSeq" id="WP_038479846.1">
    <property type="nucleotide sequence ID" value="NZ_CP009451.1"/>
</dbReference>
<evidence type="ECO:0000259" key="1">
    <source>
        <dbReference type="Pfam" id="PF21821"/>
    </source>
</evidence>
<evidence type="ECO:0000313" key="2">
    <source>
        <dbReference type="EMBL" id="AIR06339.1"/>
    </source>
</evidence>